<keyword evidence="1" id="KW-0812">Transmembrane</keyword>
<feature type="transmembrane region" description="Helical" evidence="1">
    <location>
        <begin position="229"/>
        <end position="249"/>
    </location>
</feature>
<feature type="transmembrane region" description="Helical" evidence="1">
    <location>
        <begin position="202"/>
        <end position="222"/>
    </location>
</feature>
<feature type="transmembrane region" description="Helical" evidence="1">
    <location>
        <begin position="20"/>
        <end position="37"/>
    </location>
</feature>
<protein>
    <submittedName>
        <fullName evidence="2">Uncharacterized protein</fullName>
    </submittedName>
</protein>
<reference evidence="3" key="1">
    <citation type="submission" date="2017-09" db="EMBL/GenBank/DDBJ databases">
        <title>Depth-based differentiation of microbial function through sediment-hosted aquifers and enrichment of novel symbionts in the deep terrestrial subsurface.</title>
        <authorList>
            <person name="Probst A.J."/>
            <person name="Ladd B."/>
            <person name="Jarett J.K."/>
            <person name="Geller-Mcgrath D.E."/>
            <person name="Sieber C.M.K."/>
            <person name="Emerson J.B."/>
            <person name="Anantharaman K."/>
            <person name="Thomas B.C."/>
            <person name="Malmstrom R."/>
            <person name="Stieglmeier M."/>
            <person name="Klingl A."/>
            <person name="Woyke T."/>
            <person name="Ryan C.M."/>
            <person name="Banfield J.F."/>
        </authorList>
    </citation>
    <scope>NUCLEOTIDE SEQUENCE [LARGE SCALE GENOMIC DNA]</scope>
</reference>
<proteinExistence type="predicted"/>
<feature type="transmembrane region" description="Helical" evidence="1">
    <location>
        <begin position="168"/>
        <end position="196"/>
    </location>
</feature>
<evidence type="ECO:0000313" key="2">
    <source>
        <dbReference type="EMBL" id="PIY90726.1"/>
    </source>
</evidence>
<feature type="transmembrane region" description="Helical" evidence="1">
    <location>
        <begin position="97"/>
        <end position="117"/>
    </location>
</feature>
<keyword evidence="1" id="KW-0472">Membrane</keyword>
<name>A0A2M7R7E7_9BACT</name>
<sequence>MEQTTQQTIQKPPLPIKTKIAAWWVFGIGIIQLLVPFRQFSLYVIPTIFAGFLLIGLGFSILKRKKLGWLFTVSILSIILIYLFFFFFFPGLAINKFFTFLSLVTFPVFLFIPPSFILTFPPLILFLLDFILTFPPLILFLLDRKNFWKIAAYMEKVSLPIKTKIAAWWIKTIGIGIIFIGLGLFITLMFYAFWWIGPSSLLLPLSIFLLGGFICFLGSRIAKGRRWAWWMGILTPLIIWIFYFGYQFLYFRIFEPAETYDLVDLFRISLRQGEFFLFILSHIFILP</sequence>
<dbReference type="EMBL" id="PFLX01000050">
    <property type="protein sequence ID" value="PIY90726.1"/>
    <property type="molecule type" value="Genomic_DNA"/>
</dbReference>
<organism evidence="2 3">
    <name type="scientific">Candidatus Nealsonbacteria bacterium CG_4_10_14_0_8_um_filter_35_10</name>
    <dbReference type="NCBI Taxonomy" id="1974683"/>
    <lineage>
        <taxon>Bacteria</taxon>
        <taxon>Candidatus Nealsoniibacteriota</taxon>
    </lineage>
</organism>
<dbReference type="Proteomes" id="UP000230055">
    <property type="component" value="Unassembled WGS sequence"/>
</dbReference>
<feature type="non-terminal residue" evidence="2">
    <location>
        <position position="287"/>
    </location>
</feature>
<gene>
    <name evidence="2" type="ORF">COY72_01975</name>
</gene>
<evidence type="ECO:0000256" key="1">
    <source>
        <dbReference type="SAM" id="Phobius"/>
    </source>
</evidence>
<feature type="transmembrane region" description="Helical" evidence="1">
    <location>
        <begin position="42"/>
        <end position="62"/>
    </location>
</feature>
<keyword evidence="1" id="KW-1133">Transmembrane helix</keyword>
<feature type="transmembrane region" description="Helical" evidence="1">
    <location>
        <begin position="68"/>
        <end position="90"/>
    </location>
</feature>
<evidence type="ECO:0000313" key="3">
    <source>
        <dbReference type="Proteomes" id="UP000230055"/>
    </source>
</evidence>
<accession>A0A2M7R7E7</accession>
<comment type="caution">
    <text evidence="2">The sequence shown here is derived from an EMBL/GenBank/DDBJ whole genome shotgun (WGS) entry which is preliminary data.</text>
</comment>
<feature type="transmembrane region" description="Helical" evidence="1">
    <location>
        <begin position="123"/>
        <end position="142"/>
    </location>
</feature>
<dbReference type="AlphaFoldDB" id="A0A2M7R7E7"/>